<name>A0ABQ9I6X7_9NEOP</name>
<sequence>MYASGTSGCGLRGAIFSFEAQKRESDKGETVTLIKCGIAATRNAMGQSAQVCNEIRCMLLYAFHGKSCSFGLGQCSVHEQKSDKACSTVTRMWTGITYGYTEVARRGSTTRWSGEWHCRRGQAGPASSRLDRGAVHLVARARMTSPQRRAGSTTLPPRSCRATPRRSGRKAGGPAQGPGAQPPVRARRKGQRWRKWLAHSPPTKGILGGFVPGFSHVGVVLNDAACRRVLSGYSRSPALAFQRRSILGESVQNSSFDVLVHIHQIHQIFRPAEPMDKPVQPKSTKRLIFERPVYIGWWMHQLAFSRRSLESVGQPGISAP</sequence>
<proteinExistence type="predicted"/>
<evidence type="ECO:0000313" key="3">
    <source>
        <dbReference type="Proteomes" id="UP001159363"/>
    </source>
</evidence>
<dbReference type="EMBL" id="JARBHB010000002">
    <property type="protein sequence ID" value="KAJ8892116.1"/>
    <property type="molecule type" value="Genomic_DNA"/>
</dbReference>
<feature type="compositionally biased region" description="Polar residues" evidence="1">
    <location>
        <begin position="144"/>
        <end position="156"/>
    </location>
</feature>
<organism evidence="2 3">
    <name type="scientific">Dryococelus australis</name>
    <dbReference type="NCBI Taxonomy" id="614101"/>
    <lineage>
        <taxon>Eukaryota</taxon>
        <taxon>Metazoa</taxon>
        <taxon>Ecdysozoa</taxon>
        <taxon>Arthropoda</taxon>
        <taxon>Hexapoda</taxon>
        <taxon>Insecta</taxon>
        <taxon>Pterygota</taxon>
        <taxon>Neoptera</taxon>
        <taxon>Polyneoptera</taxon>
        <taxon>Phasmatodea</taxon>
        <taxon>Verophasmatodea</taxon>
        <taxon>Anareolatae</taxon>
        <taxon>Phasmatidae</taxon>
        <taxon>Eurycanthinae</taxon>
        <taxon>Dryococelus</taxon>
    </lineage>
</organism>
<evidence type="ECO:0000256" key="1">
    <source>
        <dbReference type="SAM" id="MobiDB-lite"/>
    </source>
</evidence>
<feature type="region of interest" description="Disordered" evidence="1">
    <location>
        <begin position="140"/>
        <end position="192"/>
    </location>
</feature>
<protein>
    <submittedName>
        <fullName evidence="2">Uncharacterized protein</fullName>
    </submittedName>
</protein>
<evidence type="ECO:0000313" key="2">
    <source>
        <dbReference type="EMBL" id="KAJ8892116.1"/>
    </source>
</evidence>
<accession>A0ABQ9I6X7</accession>
<dbReference type="Proteomes" id="UP001159363">
    <property type="component" value="Chromosome 2"/>
</dbReference>
<reference evidence="2 3" key="1">
    <citation type="submission" date="2023-02" db="EMBL/GenBank/DDBJ databases">
        <title>LHISI_Scaffold_Assembly.</title>
        <authorList>
            <person name="Stuart O.P."/>
            <person name="Cleave R."/>
            <person name="Magrath M.J.L."/>
            <person name="Mikheyev A.S."/>
        </authorList>
    </citation>
    <scope>NUCLEOTIDE SEQUENCE [LARGE SCALE GENOMIC DNA]</scope>
    <source>
        <strain evidence="2">Daus_M_001</strain>
        <tissue evidence="2">Leg muscle</tissue>
    </source>
</reference>
<gene>
    <name evidence="2" type="ORF">PR048_004696</name>
</gene>
<comment type="caution">
    <text evidence="2">The sequence shown here is derived from an EMBL/GenBank/DDBJ whole genome shotgun (WGS) entry which is preliminary data.</text>
</comment>
<keyword evidence="3" id="KW-1185">Reference proteome</keyword>